<evidence type="ECO:0000313" key="2">
    <source>
        <dbReference type="Proteomes" id="UP000585474"/>
    </source>
</evidence>
<dbReference type="GO" id="GO:0005737">
    <property type="term" value="C:cytoplasm"/>
    <property type="evidence" value="ECO:0007669"/>
    <property type="project" value="TreeGrafter"/>
</dbReference>
<sequence>MTDGCLRALVEAIHSSPTQAVLYLSGGASQALGLLMSVPGASNTVLEAVVPYSRMSMVQLLGKVPTQFAGRQTSEDMALLAYNRALKLSKPATTISDYLGMVIVTFISYLHGRGWGSMVT</sequence>
<keyword evidence="2" id="KW-1185">Reference proteome</keyword>
<organism evidence="1 2">
    <name type="scientific">Actinidia rufa</name>
    <dbReference type="NCBI Taxonomy" id="165716"/>
    <lineage>
        <taxon>Eukaryota</taxon>
        <taxon>Viridiplantae</taxon>
        <taxon>Streptophyta</taxon>
        <taxon>Embryophyta</taxon>
        <taxon>Tracheophyta</taxon>
        <taxon>Spermatophyta</taxon>
        <taxon>Magnoliopsida</taxon>
        <taxon>eudicotyledons</taxon>
        <taxon>Gunneridae</taxon>
        <taxon>Pentapetalae</taxon>
        <taxon>asterids</taxon>
        <taxon>Ericales</taxon>
        <taxon>Actinidiaceae</taxon>
        <taxon>Actinidia</taxon>
    </lineage>
</organism>
<name>A0A7J0GZ13_9ERIC</name>
<dbReference type="GO" id="GO:0016887">
    <property type="term" value="F:ATP hydrolysis activity"/>
    <property type="evidence" value="ECO:0007669"/>
    <property type="project" value="TreeGrafter"/>
</dbReference>
<dbReference type="GO" id="GO:0000309">
    <property type="term" value="F:nicotinamide-nucleotide adenylyltransferase activity"/>
    <property type="evidence" value="ECO:0007669"/>
    <property type="project" value="TreeGrafter"/>
</dbReference>
<dbReference type="AlphaFoldDB" id="A0A7J0GZ13"/>
<dbReference type="EMBL" id="BJWL01000025">
    <property type="protein sequence ID" value="GFZ16046.1"/>
    <property type="molecule type" value="Genomic_DNA"/>
</dbReference>
<comment type="caution">
    <text evidence="1">The sequence shown here is derived from an EMBL/GenBank/DDBJ whole genome shotgun (WGS) entry which is preliminary data.</text>
</comment>
<dbReference type="Proteomes" id="UP000585474">
    <property type="component" value="Unassembled WGS sequence"/>
</dbReference>
<dbReference type="PANTHER" id="PTHR31285">
    <property type="entry name" value="NICOTINAMIDE MONONUCLEOTIDE ADENYLYLTRANSFERASE"/>
    <property type="match status" value="1"/>
</dbReference>
<keyword evidence="1" id="KW-0808">Transferase</keyword>
<proteinExistence type="predicted"/>
<dbReference type="OrthoDB" id="5591297at2759"/>
<reference evidence="1 2" key="1">
    <citation type="submission" date="2019-07" db="EMBL/GenBank/DDBJ databases">
        <title>De Novo Assembly of kiwifruit Actinidia rufa.</title>
        <authorList>
            <person name="Sugita-Konishi S."/>
            <person name="Sato K."/>
            <person name="Mori E."/>
            <person name="Abe Y."/>
            <person name="Kisaki G."/>
            <person name="Hamano K."/>
            <person name="Suezawa K."/>
            <person name="Otani M."/>
            <person name="Fukuda T."/>
            <person name="Manabe T."/>
            <person name="Gomi K."/>
            <person name="Tabuchi M."/>
            <person name="Akimitsu K."/>
            <person name="Kataoka I."/>
        </authorList>
    </citation>
    <scope>NUCLEOTIDE SEQUENCE [LARGE SCALE GENOMIC DNA]</scope>
    <source>
        <strain evidence="2">cv. Fuchu</strain>
    </source>
</reference>
<accession>A0A7J0GZ13</accession>
<evidence type="ECO:0000313" key="1">
    <source>
        <dbReference type="EMBL" id="GFZ16046.1"/>
    </source>
</evidence>
<dbReference type="PANTHER" id="PTHR31285:SF0">
    <property type="entry name" value="NICOTINAMIDE MONONUCLEOTIDE ADENYLYLTRANSFERASE"/>
    <property type="match status" value="1"/>
</dbReference>
<protein>
    <submittedName>
        <fullName evidence="1">Nucleotidylyl transferase superfamily protein</fullName>
    </submittedName>
</protein>
<dbReference type="GO" id="GO:0005634">
    <property type="term" value="C:nucleus"/>
    <property type="evidence" value="ECO:0007669"/>
    <property type="project" value="TreeGrafter"/>
</dbReference>
<gene>
    <name evidence="1" type="ORF">Acr_25g0004550</name>
</gene>